<dbReference type="EMBL" id="MU005628">
    <property type="protein sequence ID" value="KAF2676929.1"/>
    <property type="molecule type" value="Genomic_DNA"/>
</dbReference>
<name>A0A6G1IGA3_9PLEO</name>
<reference evidence="1" key="1">
    <citation type="journal article" date="2020" name="Stud. Mycol.">
        <title>101 Dothideomycetes genomes: a test case for predicting lifestyles and emergence of pathogens.</title>
        <authorList>
            <person name="Haridas S."/>
            <person name="Albert R."/>
            <person name="Binder M."/>
            <person name="Bloem J."/>
            <person name="Labutti K."/>
            <person name="Salamov A."/>
            <person name="Andreopoulos B."/>
            <person name="Baker S."/>
            <person name="Barry K."/>
            <person name="Bills G."/>
            <person name="Bluhm B."/>
            <person name="Cannon C."/>
            <person name="Castanera R."/>
            <person name="Culley D."/>
            <person name="Daum C."/>
            <person name="Ezra D."/>
            <person name="Gonzalez J."/>
            <person name="Henrissat B."/>
            <person name="Kuo A."/>
            <person name="Liang C."/>
            <person name="Lipzen A."/>
            <person name="Lutzoni F."/>
            <person name="Magnuson J."/>
            <person name="Mondo S."/>
            <person name="Nolan M."/>
            <person name="Ohm R."/>
            <person name="Pangilinan J."/>
            <person name="Park H.-J."/>
            <person name="Ramirez L."/>
            <person name="Alfaro M."/>
            <person name="Sun H."/>
            <person name="Tritt A."/>
            <person name="Yoshinaga Y."/>
            <person name="Zwiers L.-H."/>
            <person name="Turgeon B."/>
            <person name="Goodwin S."/>
            <person name="Spatafora J."/>
            <person name="Crous P."/>
            <person name="Grigoriev I."/>
        </authorList>
    </citation>
    <scope>NUCLEOTIDE SEQUENCE</scope>
    <source>
        <strain evidence="1">CBS 122367</strain>
    </source>
</reference>
<proteinExistence type="predicted"/>
<gene>
    <name evidence="1" type="ORF">K458DRAFT_396506</name>
</gene>
<sequence length="270" mass="30808">MLLRNLHLEISMGSMGYLKSLFGTLIFQTSSGVDNLSCLRIHVVEMAILGRVFPQLGTLEVFGLTITAESSCEHDMVVPPHNLKTLKTEWDFTAGRQIDLLALERADSHFATLLSKLDSKLERFDFEIPDKSTGTRFSIPLWSFSPIFRDLEAVVWGLREINFYVNRDLVARQGRGRVLEQLEASKQQFPRLSNINLQFGCTWDDRHRVQYVGINDLNKSYVWTALSNAGAVVDLYQRHGRHVAGWKHIDWKDARIKEGKTVRAACKNTD</sequence>
<keyword evidence="2" id="KW-1185">Reference proteome</keyword>
<evidence type="ECO:0000313" key="2">
    <source>
        <dbReference type="Proteomes" id="UP000799291"/>
    </source>
</evidence>
<dbReference type="Proteomes" id="UP000799291">
    <property type="component" value="Unassembled WGS sequence"/>
</dbReference>
<dbReference type="AlphaFoldDB" id="A0A6G1IGA3"/>
<protein>
    <submittedName>
        <fullName evidence="1">Uncharacterized protein</fullName>
    </submittedName>
</protein>
<evidence type="ECO:0000313" key="1">
    <source>
        <dbReference type="EMBL" id="KAF2676929.1"/>
    </source>
</evidence>
<accession>A0A6G1IGA3</accession>
<organism evidence="1 2">
    <name type="scientific">Lentithecium fluviatile CBS 122367</name>
    <dbReference type="NCBI Taxonomy" id="1168545"/>
    <lineage>
        <taxon>Eukaryota</taxon>
        <taxon>Fungi</taxon>
        <taxon>Dikarya</taxon>
        <taxon>Ascomycota</taxon>
        <taxon>Pezizomycotina</taxon>
        <taxon>Dothideomycetes</taxon>
        <taxon>Pleosporomycetidae</taxon>
        <taxon>Pleosporales</taxon>
        <taxon>Massarineae</taxon>
        <taxon>Lentitheciaceae</taxon>
        <taxon>Lentithecium</taxon>
    </lineage>
</organism>